<sequence length="553" mass="59613">MNEQPARSITVLDAVVHRPGGRYRSAPESVVVRDGVIAFVGDAAEARRRTAPGAPVVDAGGRYLMPGLIETHGHPGLYARLALNADCRPSVTPRAGDVVAAIREAAEQTEPGQWVIGWGYDEHRMDGGGPTRADLDEAAPEHPVYLKRTCAHMALVNTAALERMGITADTPDPAGGCIVRDAAGEATGLLQETAMSLADLPVSGADELLAGMRVAQEDFAAWGLTTVHDMSTGPLEMGTYLRLQEAGELTTRFRPWYFALKLGDFHGSYDEVIGTGIRSGLGDDMVRIQGMKFILDGSVGGRTAAVAEPFEGTDSRGILYYETPQILPMAAQALRNGLRLAIHGIGERAVEQALDLIEGAGREVAREAEDPEVAYEQAVTRRRHRVEHCALPTEQDLRRLAEGKIIAAASTAFVHELGDSYVKNLGPERMARTYPMRTLLDRGIVAPCNSDFPVTTANPWLGISACVTRRTVSGQVTDTAQNITVAEALDAYTVEAAKASFEERRTGCIAEGFLGDLVLLDRHPFEVDVRELQDVTAELTVCDGRIVHRTDSV</sequence>
<dbReference type="Gene3D" id="3.20.20.140">
    <property type="entry name" value="Metal-dependent hydrolases"/>
    <property type="match status" value="1"/>
</dbReference>
<dbReference type="EMBL" id="RDEX01000001">
    <property type="protein sequence ID" value="RLY93802.1"/>
    <property type="molecule type" value="Genomic_DNA"/>
</dbReference>
<keyword evidence="2" id="KW-0378">Hydrolase</keyword>
<keyword evidence="3" id="KW-1185">Reference proteome</keyword>
<feature type="domain" description="Amidohydrolase 3" evidence="1">
    <location>
        <begin position="56"/>
        <end position="548"/>
    </location>
</feature>
<dbReference type="RefSeq" id="WP_121863843.1">
    <property type="nucleotide sequence ID" value="NZ_RDEX01000001.1"/>
</dbReference>
<comment type="caution">
    <text evidence="2">The sequence shown here is derived from an EMBL/GenBank/DDBJ whole genome shotgun (WGS) entry which is preliminary data.</text>
</comment>
<evidence type="ECO:0000259" key="1">
    <source>
        <dbReference type="Pfam" id="PF07969"/>
    </source>
</evidence>
<dbReference type="CDD" id="cd01300">
    <property type="entry name" value="YtcJ_like"/>
    <property type="match status" value="1"/>
</dbReference>
<dbReference type="SUPFAM" id="SSF51338">
    <property type="entry name" value="Composite domain of metallo-dependent hydrolases"/>
    <property type="match status" value="1"/>
</dbReference>
<dbReference type="AlphaFoldDB" id="A0A3L9LBI6"/>
<protein>
    <submittedName>
        <fullName evidence="2">Amidohydrolase</fullName>
    </submittedName>
</protein>
<dbReference type="InterPro" id="IPR013108">
    <property type="entry name" value="Amidohydro_3"/>
</dbReference>
<proteinExistence type="predicted"/>
<gene>
    <name evidence="2" type="ORF">EAE32_00680</name>
</gene>
<dbReference type="InterPro" id="IPR011059">
    <property type="entry name" value="Metal-dep_hydrolase_composite"/>
</dbReference>
<evidence type="ECO:0000313" key="2">
    <source>
        <dbReference type="EMBL" id="RLY93802.1"/>
    </source>
</evidence>
<name>A0A3L9LBI6_9MICC</name>
<dbReference type="SUPFAM" id="SSF51556">
    <property type="entry name" value="Metallo-dependent hydrolases"/>
    <property type="match status" value="1"/>
</dbReference>
<evidence type="ECO:0000313" key="3">
    <source>
        <dbReference type="Proteomes" id="UP000277871"/>
    </source>
</evidence>
<reference evidence="2 3" key="1">
    <citation type="submission" date="2018-10" db="EMBL/GenBank/DDBJ databases">
        <title>Kocuria tytonicola, new bacteria from the preen glands of American barn owls (Tyto furcata).</title>
        <authorList>
            <person name="Braun M.S."/>
            <person name="Wang E."/>
            <person name="Zimmermann S."/>
            <person name="Boutin S."/>
            <person name="Wagner H."/>
            <person name="Wink M."/>
        </authorList>
    </citation>
    <scope>NUCLEOTIDE SEQUENCE [LARGE SCALE GENOMIC DNA]</scope>
    <source>
        <strain evidence="2 3">473</strain>
    </source>
</reference>
<dbReference type="InterPro" id="IPR033932">
    <property type="entry name" value="YtcJ-like"/>
</dbReference>
<dbReference type="GO" id="GO:0016810">
    <property type="term" value="F:hydrolase activity, acting on carbon-nitrogen (but not peptide) bonds"/>
    <property type="evidence" value="ECO:0007669"/>
    <property type="project" value="InterPro"/>
</dbReference>
<organism evidence="2 3">
    <name type="scientific">Kocuria tytonicola</name>
    <dbReference type="NCBI Taxonomy" id="2055946"/>
    <lineage>
        <taxon>Bacteria</taxon>
        <taxon>Bacillati</taxon>
        <taxon>Actinomycetota</taxon>
        <taxon>Actinomycetes</taxon>
        <taxon>Micrococcales</taxon>
        <taxon>Micrococcaceae</taxon>
        <taxon>Kocuria</taxon>
    </lineage>
</organism>
<dbReference type="InterPro" id="IPR032466">
    <property type="entry name" value="Metal_Hydrolase"/>
</dbReference>
<dbReference type="PANTHER" id="PTHR22642:SF2">
    <property type="entry name" value="PROTEIN LONG AFTER FAR-RED 3"/>
    <property type="match status" value="1"/>
</dbReference>
<dbReference type="Gene3D" id="3.10.310.70">
    <property type="match status" value="1"/>
</dbReference>
<accession>A0A3L9LBI6</accession>
<dbReference type="Proteomes" id="UP000277871">
    <property type="component" value="Unassembled WGS sequence"/>
</dbReference>
<dbReference type="Pfam" id="PF07969">
    <property type="entry name" value="Amidohydro_3"/>
    <property type="match status" value="1"/>
</dbReference>
<dbReference type="PANTHER" id="PTHR22642">
    <property type="entry name" value="IMIDAZOLONEPROPIONASE"/>
    <property type="match status" value="1"/>
</dbReference>
<dbReference type="Gene3D" id="2.30.40.10">
    <property type="entry name" value="Urease, subunit C, domain 1"/>
    <property type="match status" value="1"/>
</dbReference>